<name>A0AAJ0EMG7_9PEZI</name>
<dbReference type="EMBL" id="JAHMHQ010000002">
    <property type="protein sequence ID" value="KAK1654438.1"/>
    <property type="molecule type" value="Genomic_DNA"/>
</dbReference>
<sequence length="332" mass="37486">MVEVLSSGLAQNGQPQQSQDSADHVASVARLLLATNLASRQENKMMTREERQVMIDELSKKRAGWRTPRRGWSITDSPVASAQGSPTPPAAASPYPAPPSTQHEAVERHAIASVPEQSELPMQDMRNAPQPPQIRRPPLPPPRRSYSVMDYEPPARIHRPSARMDIFDLPAELHYAIFDHLDPIDSTCFGLTNSHFYDIHRRMHGPVPLTSRRNGPNDLEWAWRFAGPLIYHDSAAPPPEAFKEHAHDLERMRVKGQVYCRKCGISRCELHRHLKEWMGPNLEYCTVTQKYGPLPSGEATDTCYIKSPKNPHRCGRHAAKPVESHNREAHLN</sequence>
<feature type="region of interest" description="Disordered" evidence="1">
    <location>
        <begin position="61"/>
        <end position="143"/>
    </location>
</feature>
<dbReference type="RefSeq" id="XP_060450482.1">
    <property type="nucleotide sequence ID" value="XM_060583518.1"/>
</dbReference>
<feature type="region of interest" description="Disordered" evidence="1">
    <location>
        <begin position="1"/>
        <end position="24"/>
    </location>
</feature>
<dbReference type="InterPro" id="IPR036047">
    <property type="entry name" value="F-box-like_dom_sf"/>
</dbReference>
<dbReference type="GeneID" id="85468380"/>
<dbReference type="Proteomes" id="UP001243989">
    <property type="component" value="Unassembled WGS sequence"/>
</dbReference>
<feature type="region of interest" description="Disordered" evidence="1">
    <location>
        <begin position="309"/>
        <end position="332"/>
    </location>
</feature>
<keyword evidence="3" id="KW-1185">Reference proteome</keyword>
<organism evidence="2 3">
    <name type="scientific">Colletotrichum phormii</name>
    <dbReference type="NCBI Taxonomy" id="359342"/>
    <lineage>
        <taxon>Eukaryota</taxon>
        <taxon>Fungi</taxon>
        <taxon>Dikarya</taxon>
        <taxon>Ascomycota</taxon>
        <taxon>Pezizomycotina</taxon>
        <taxon>Sordariomycetes</taxon>
        <taxon>Hypocreomycetidae</taxon>
        <taxon>Glomerellales</taxon>
        <taxon>Glomerellaceae</taxon>
        <taxon>Colletotrichum</taxon>
        <taxon>Colletotrichum acutatum species complex</taxon>
    </lineage>
</organism>
<feature type="compositionally biased region" description="Basic residues" evidence="1">
    <location>
        <begin position="309"/>
        <end position="319"/>
    </location>
</feature>
<protein>
    <submittedName>
        <fullName evidence="2">F-box domain-containing protein</fullName>
    </submittedName>
</protein>
<comment type="caution">
    <text evidence="2">The sequence shown here is derived from an EMBL/GenBank/DDBJ whole genome shotgun (WGS) entry which is preliminary data.</text>
</comment>
<dbReference type="SUPFAM" id="SSF81383">
    <property type="entry name" value="F-box domain"/>
    <property type="match status" value="1"/>
</dbReference>
<gene>
    <name evidence="2" type="ORF">BDP81DRAFT_309069</name>
</gene>
<evidence type="ECO:0000313" key="2">
    <source>
        <dbReference type="EMBL" id="KAK1654438.1"/>
    </source>
</evidence>
<dbReference type="AlphaFoldDB" id="A0AAJ0EMG7"/>
<feature type="compositionally biased region" description="Pro residues" evidence="1">
    <location>
        <begin position="129"/>
        <end position="143"/>
    </location>
</feature>
<dbReference type="CDD" id="cd09917">
    <property type="entry name" value="F-box_SF"/>
    <property type="match status" value="1"/>
</dbReference>
<feature type="compositionally biased region" description="Pro residues" evidence="1">
    <location>
        <begin position="86"/>
        <end position="99"/>
    </location>
</feature>
<evidence type="ECO:0000256" key="1">
    <source>
        <dbReference type="SAM" id="MobiDB-lite"/>
    </source>
</evidence>
<accession>A0AAJ0EMG7</accession>
<feature type="compositionally biased region" description="Polar residues" evidence="1">
    <location>
        <begin position="8"/>
        <end position="20"/>
    </location>
</feature>
<evidence type="ECO:0000313" key="3">
    <source>
        <dbReference type="Proteomes" id="UP001243989"/>
    </source>
</evidence>
<feature type="compositionally biased region" description="Basic and acidic residues" evidence="1">
    <location>
        <begin position="320"/>
        <end position="332"/>
    </location>
</feature>
<reference evidence="2" key="1">
    <citation type="submission" date="2021-06" db="EMBL/GenBank/DDBJ databases">
        <title>Comparative genomics, transcriptomics and evolutionary studies reveal genomic signatures of adaptation to plant cell wall in hemibiotrophic fungi.</title>
        <authorList>
            <consortium name="DOE Joint Genome Institute"/>
            <person name="Baroncelli R."/>
            <person name="Diaz J.F."/>
            <person name="Benocci T."/>
            <person name="Peng M."/>
            <person name="Battaglia E."/>
            <person name="Haridas S."/>
            <person name="Andreopoulos W."/>
            <person name="Labutti K."/>
            <person name="Pangilinan J."/>
            <person name="Floch G.L."/>
            <person name="Makela M.R."/>
            <person name="Henrissat B."/>
            <person name="Grigoriev I.V."/>
            <person name="Crouch J.A."/>
            <person name="De Vries R.P."/>
            <person name="Sukno S.A."/>
            <person name="Thon M.R."/>
        </authorList>
    </citation>
    <scope>NUCLEOTIDE SEQUENCE</scope>
    <source>
        <strain evidence="2">CBS 102054</strain>
    </source>
</reference>
<proteinExistence type="predicted"/>